<proteinExistence type="predicted"/>
<name>A0ABT9Z1J9_9BACI</name>
<sequence length="106" mass="12424">MALETLPNWFWAIYYFILITTLAAGIYSIFRNKIRALSVLTIIFSLTVPIISFFNSIGRGEGMNEFEHFISQLQQGTLWSIYTIIGYIFIVVWWVLFLVKGREKVY</sequence>
<keyword evidence="1" id="KW-0812">Transmembrane</keyword>
<keyword evidence="1" id="KW-1133">Transmembrane helix</keyword>
<gene>
    <name evidence="2" type="ORF">J2S02_002464</name>
</gene>
<feature type="transmembrane region" description="Helical" evidence="1">
    <location>
        <begin position="37"/>
        <end position="57"/>
    </location>
</feature>
<evidence type="ECO:0000313" key="2">
    <source>
        <dbReference type="EMBL" id="MDQ0226119.1"/>
    </source>
</evidence>
<keyword evidence="1" id="KW-0472">Membrane</keyword>
<organism evidence="2 3">
    <name type="scientific">Metabacillus niabensis</name>
    <dbReference type="NCBI Taxonomy" id="324854"/>
    <lineage>
        <taxon>Bacteria</taxon>
        <taxon>Bacillati</taxon>
        <taxon>Bacillota</taxon>
        <taxon>Bacilli</taxon>
        <taxon>Bacillales</taxon>
        <taxon>Bacillaceae</taxon>
        <taxon>Metabacillus</taxon>
    </lineage>
</organism>
<protein>
    <submittedName>
        <fullName evidence="2">Uncharacterized protein</fullName>
    </submittedName>
</protein>
<feature type="transmembrane region" description="Helical" evidence="1">
    <location>
        <begin position="77"/>
        <end position="99"/>
    </location>
</feature>
<evidence type="ECO:0000313" key="3">
    <source>
        <dbReference type="Proteomes" id="UP001232245"/>
    </source>
</evidence>
<dbReference type="RefSeq" id="WP_174880083.1">
    <property type="nucleotide sequence ID" value="NZ_CADEPK010000098.1"/>
</dbReference>
<feature type="transmembrane region" description="Helical" evidence="1">
    <location>
        <begin position="12"/>
        <end position="30"/>
    </location>
</feature>
<comment type="caution">
    <text evidence="2">The sequence shown here is derived from an EMBL/GenBank/DDBJ whole genome shotgun (WGS) entry which is preliminary data.</text>
</comment>
<accession>A0ABT9Z1J9</accession>
<dbReference type="EMBL" id="JAUSTZ010000004">
    <property type="protein sequence ID" value="MDQ0226119.1"/>
    <property type="molecule type" value="Genomic_DNA"/>
</dbReference>
<reference evidence="2 3" key="1">
    <citation type="submission" date="2023-07" db="EMBL/GenBank/DDBJ databases">
        <title>Genomic Encyclopedia of Type Strains, Phase IV (KMG-IV): sequencing the most valuable type-strain genomes for metagenomic binning, comparative biology and taxonomic classification.</title>
        <authorList>
            <person name="Goeker M."/>
        </authorList>
    </citation>
    <scope>NUCLEOTIDE SEQUENCE [LARGE SCALE GENOMIC DNA]</scope>
    <source>
        <strain evidence="2 3">DSM 17723</strain>
    </source>
</reference>
<dbReference type="Proteomes" id="UP001232245">
    <property type="component" value="Unassembled WGS sequence"/>
</dbReference>
<keyword evidence="3" id="KW-1185">Reference proteome</keyword>
<evidence type="ECO:0000256" key="1">
    <source>
        <dbReference type="SAM" id="Phobius"/>
    </source>
</evidence>